<feature type="region of interest" description="Disordered" evidence="1">
    <location>
        <begin position="585"/>
        <end position="667"/>
    </location>
</feature>
<accession>A0A9P9I7N6</accession>
<dbReference type="AlphaFoldDB" id="A0A9P9I7N6"/>
<comment type="caution">
    <text evidence="2">The sequence shown here is derived from an EMBL/GenBank/DDBJ whole genome shotgun (WGS) entry which is preliminary data.</text>
</comment>
<evidence type="ECO:0000313" key="2">
    <source>
        <dbReference type="EMBL" id="KAH7109444.1"/>
    </source>
</evidence>
<feature type="compositionally biased region" description="Pro residues" evidence="1">
    <location>
        <begin position="640"/>
        <end position="650"/>
    </location>
</feature>
<feature type="compositionally biased region" description="Pro residues" evidence="1">
    <location>
        <begin position="609"/>
        <end position="623"/>
    </location>
</feature>
<evidence type="ECO:0000256" key="1">
    <source>
        <dbReference type="SAM" id="MobiDB-lite"/>
    </source>
</evidence>
<feature type="compositionally biased region" description="Basic and acidic residues" evidence="1">
    <location>
        <begin position="707"/>
        <end position="716"/>
    </location>
</feature>
<proteinExistence type="predicted"/>
<keyword evidence="3" id="KW-1185">Reference proteome</keyword>
<evidence type="ECO:0000313" key="3">
    <source>
        <dbReference type="Proteomes" id="UP000700596"/>
    </source>
</evidence>
<feature type="compositionally biased region" description="Basic and acidic residues" evidence="1">
    <location>
        <begin position="366"/>
        <end position="382"/>
    </location>
</feature>
<reference evidence="2" key="1">
    <citation type="journal article" date="2021" name="Nat. Commun.">
        <title>Genetic determinants of endophytism in the Arabidopsis root mycobiome.</title>
        <authorList>
            <person name="Mesny F."/>
            <person name="Miyauchi S."/>
            <person name="Thiergart T."/>
            <person name="Pickel B."/>
            <person name="Atanasova L."/>
            <person name="Karlsson M."/>
            <person name="Huettel B."/>
            <person name="Barry K.W."/>
            <person name="Haridas S."/>
            <person name="Chen C."/>
            <person name="Bauer D."/>
            <person name="Andreopoulos W."/>
            <person name="Pangilinan J."/>
            <person name="LaButti K."/>
            <person name="Riley R."/>
            <person name="Lipzen A."/>
            <person name="Clum A."/>
            <person name="Drula E."/>
            <person name="Henrissat B."/>
            <person name="Kohler A."/>
            <person name="Grigoriev I.V."/>
            <person name="Martin F.M."/>
            <person name="Hacquard S."/>
        </authorList>
    </citation>
    <scope>NUCLEOTIDE SEQUENCE</scope>
    <source>
        <strain evidence="2">MPI-CAGE-CH-0243</strain>
    </source>
</reference>
<feature type="region of interest" description="Disordered" evidence="1">
    <location>
        <begin position="361"/>
        <end position="406"/>
    </location>
</feature>
<feature type="region of interest" description="Disordered" evidence="1">
    <location>
        <begin position="701"/>
        <end position="756"/>
    </location>
</feature>
<sequence length="756" mass="85445">MDNDAEKWRAYAEYLSGGANGAASTSTPAANDNNTNGITAAANSLAAYAGQPYLYPGAGLAAPPAVPSPPAPTAYPYNQQPPATSVFLPFQGANSPYHYSSPYPFPYHRHPQEMPPPPPPGYAPANTSPYTYGPHWQHVEPGTAAPLAGGSVPATAGTHPPGRPDYLRAAGHERDRWYHYEHRYPGQSPPPPIEPSMEVTSSVDGQSTIPVLLCHTCGECGRVRSSGFHRSHPVIPGQPLISEVCRRCRRKGKSYEEERDCHRTTHIRECRAEEPCDWPARMDDSIHIQVGGRHHRGRRRSRSYSSDDGIYISRHRSMSRPRVITRAESRLRMGVGALQERRSPVNPTPKLFRRKSRIRLGSMSPPRDHERVHVHTSREYARDGTSLFVGPPSPMEHPPVPLRRDDINNRSVSERHYRMREEYQPDNARYRIPSHPAAYRSVTADHHSTVLGTSEDLTPSHSPIRHSSTRIRISHSPTRPILKEPGMNYETSHRRWTSTNPKYESTHVEVGGPRVQFVQEGEPLPSNALRASESSEHWCYKADRHRGPEEHFSAHDDFDYHHRHARGERRYIEELPLSREFEDLRLRGPPLDDSSRGRRLVRETVTRTSPPPSFPPPGAYPPSPREEERIRLSYRHISRSPPPASIPPPRRPTRTMSYTHHSGPPPPSPIMASRITASHHRHSSVERHSAALEREIEVPVLSSSKYKSKEKEKDRDWEEEVTASDASGEVVAVRKWRGRDENGEKVTWVEERRTRS</sequence>
<feature type="region of interest" description="Disordered" evidence="1">
    <location>
        <begin position="140"/>
        <end position="161"/>
    </location>
</feature>
<gene>
    <name evidence="2" type="ORF">B0J11DRAFT_620379</name>
</gene>
<protein>
    <submittedName>
        <fullName evidence="2">Uncharacterized protein</fullName>
    </submittedName>
</protein>
<name>A0A9P9I7N6_9PLEO</name>
<organism evidence="2 3">
    <name type="scientific">Dendryphion nanum</name>
    <dbReference type="NCBI Taxonomy" id="256645"/>
    <lineage>
        <taxon>Eukaryota</taxon>
        <taxon>Fungi</taxon>
        <taxon>Dikarya</taxon>
        <taxon>Ascomycota</taxon>
        <taxon>Pezizomycotina</taxon>
        <taxon>Dothideomycetes</taxon>
        <taxon>Pleosporomycetidae</taxon>
        <taxon>Pleosporales</taxon>
        <taxon>Torulaceae</taxon>
        <taxon>Dendryphion</taxon>
    </lineage>
</organism>
<feature type="compositionally biased region" description="Basic and acidic residues" evidence="1">
    <location>
        <begin position="593"/>
        <end position="605"/>
    </location>
</feature>
<feature type="compositionally biased region" description="Basic and acidic residues" evidence="1">
    <location>
        <begin position="738"/>
        <end position="756"/>
    </location>
</feature>
<feature type="compositionally biased region" description="Pro residues" evidence="1">
    <location>
        <begin position="391"/>
        <end position="401"/>
    </location>
</feature>
<dbReference type="Proteomes" id="UP000700596">
    <property type="component" value="Unassembled WGS sequence"/>
</dbReference>
<dbReference type="EMBL" id="JAGMWT010000032">
    <property type="protein sequence ID" value="KAH7109444.1"/>
    <property type="molecule type" value="Genomic_DNA"/>
</dbReference>
<dbReference type="OrthoDB" id="5415512at2759"/>